<comment type="caution">
    <text evidence="2">The sequence shown here is derived from an EMBL/GenBank/DDBJ whole genome shotgun (WGS) entry which is preliminary data.</text>
</comment>
<keyword evidence="1" id="KW-0812">Transmembrane</keyword>
<dbReference type="EMBL" id="CABITT030000001">
    <property type="protein sequence ID" value="VVA92554.1"/>
    <property type="molecule type" value="Genomic_DNA"/>
</dbReference>
<evidence type="ECO:0000256" key="1">
    <source>
        <dbReference type="SAM" id="Phobius"/>
    </source>
</evidence>
<keyword evidence="3" id="KW-1185">Reference proteome</keyword>
<keyword evidence="1" id="KW-1133">Transmembrane helix</keyword>
<evidence type="ECO:0000313" key="3">
    <source>
        <dbReference type="Proteomes" id="UP000489600"/>
    </source>
</evidence>
<protein>
    <submittedName>
        <fullName evidence="2">Uncharacterized protein</fullName>
    </submittedName>
</protein>
<accession>A0A565AUI7</accession>
<dbReference type="AlphaFoldDB" id="A0A565AUI7"/>
<evidence type="ECO:0000313" key="2">
    <source>
        <dbReference type="EMBL" id="VVA92554.1"/>
    </source>
</evidence>
<reference evidence="2" key="1">
    <citation type="submission" date="2019-07" db="EMBL/GenBank/DDBJ databases">
        <authorList>
            <person name="Dittberner H."/>
        </authorList>
    </citation>
    <scope>NUCLEOTIDE SEQUENCE [LARGE SCALE GENOMIC DNA]</scope>
</reference>
<keyword evidence="1" id="KW-0472">Membrane</keyword>
<name>A0A565AUI7_9BRAS</name>
<dbReference type="Proteomes" id="UP000489600">
    <property type="component" value="Unassembled WGS sequence"/>
</dbReference>
<feature type="transmembrane region" description="Helical" evidence="1">
    <location>
        <begin position="7"/>
        <end position="25"/>
    </location>
</feature>
<gene>
    <name evidence="2" type="ORF">ANE_LOCUS2999</name>
</gene>
<sequence length="67" mass="7438">MVMISRSAGSIFVCLPYIFIILSGGELSPLGSLLLDLVWLWGVVMRWSEVICCEGLKIFQFMVKLGA</sequence>
<proteinExistence type="predicted"/>
<organism evidence="2 3">
    <name type="scientific">Arabis nemorensis</name>
    <dbReference type="NCBI Taxonomy" id="586526"/>
    <lineage>
        <taxon>Eukaryota</taxon>
        <taxon>Viridiplantae</taxon>
        <taxon>Streptophyta</taxon>
        <taxon>Embryophyta</taxon>
        <taxon>Tracheophyta</taxon>
        <taxon>Spermatophyta</taxon>
        <taxon>Magnoliopsida</taxon>
        <taxon>eudicotyledons</taxon>
        <taxon>Gunneridae</taxon>
        <taxon>Pentapetalae</taxon>
        <taxon>rosids</taxon>
        <taxon>malvids</taxon>
        <taxon>Brassicales</taxon>
        <taxon>Brassicaceae</taxon>
        <taxon>Arabideae</taxon>
        <taxon>Arabis</taxon>
    </lineage>
</organism>